<gene>
    <name evidence="1" type="ORF">S03H2_58093</name>
</gene>
<evidence type="ECO:0000313" key="1">
    <source>
        <dbReference type="EMBL" id="GAH86283.1"/>
    </source>
</evidence>
<comment type="caution">
    <text evidence="1">The sequence shown here is derived from an EMBL/GenBank/DDBJ whole genome shotgun (WGS) entry which is preliminary data.</text>
</comment>
<sequence length="157" mass="18350">MRAIDLTFTDELLDRRNAVRGRAYFTQEVIPRETEITPEINKYLDTLELLSQHGLFIRILLPEIRDYPGRTHRRVARRSHLEQIESFIEFLRITAEDRTSKKKRVWLHIGETIRIGVTLVGITSKLQFEGTRPYVRRIAINNADGARTVYLIGYNLG</sequence>
<dbReference type="EMBL" id="BARU01037260">
    <property type="protein sequence ID" value="GAH86283.1"/>
    <property type="molecule type" value="Genomic_DNA"/>
</dbReference>
<dbReference type="AlphaFoldDB" id="X1KWB8"/>
<proteinExistence type="predicted"/>
<organism evidence="1">
    <name type="scientific">marine sediment metagenome</name>
    <dbReference type="NCBI Taxonomy" id="412755"/>
    <lineage>
        <taxon>unclassified sequences</taxon>
        <taxon>metagenomes</taxon>
        <taxon>ecological metagenomes</taxon>
    </lineage>
</organism>
<protein>
    <submittedName>
        <fullName evidence="1">Uncharacterized protein</fullName>
    </submittedName>
</protein>
<name>X1KWB8_9ZZZZ</name>
<reference evidence="1" key="1">
    <citation type="journal article" date="2014" name="Front. Microbiol.">
        <title>High frequency of phylogenetically diverse reductive dehalogenase-homologous genes in deep subseafloor sedimentary metagenomes.</title>
        <authorList>
            <person name="Kawai M."/>
            <person name="Futagami T."/>
            <person name="Toyoda A."/>
            <person name="Takaki Y."/>
            <person name="Nishi S."/>
            <person name="Hori S."/>
            <person name="Arai W."/>
            <person name="Tsubouchi T."/>
            <person name="Morono Y."/>
            <person name="Uchiyama I."/>
            <person name="Ito T."/>
            <person name="Fujiyama A."/>
            <person name="Inagaki F."/>
            <person name="Takami H."/>
        </authorList>
    </citation>
    <scope>NUCLEOTIDE SEQUENCE</scope>
    <source>
        <strain evidence="1">Expedition CK06-06</strain>
    </source>
</reference>
<accession>X1KWB8</accession>
<feature type="non-terminal residue" evidence="1">
    <location>
        <position position="157"/>
    </location>
</feature>